<feature type="transmembrane region" description="Helical" evidence="1">
    <location>
        <begin position="31"/>
        <end position="52"/>
    </location>
</feature>
<keyword evidence="3" id="KW-1185">Reference proteome</keyword>
<evidence type="ECO:0000313" key="3">
    <source>
        <dbReference type="Proteomes" id="UP001278500"/>
    </source>
</evidence>
<dbReference type="GeneID" id="87863136"/>
<evidence type="ECO:0000256" key="1">
    <source>
        <dbReference type="SAM" id="Phobius"/>
    </source>
</evidence>
<organism evidence="2 3">
    <name type="scientific">Neurospora tetraspora</name>
    <dbReference type="NCBI Taxonomy" id="94610"/>
    <lineage>
        <taxon>Eukaryota</taxon>
        <taxon>Fungi</taxon>
        <taxon>Dikarya</taxon>
        <taxon>Ascomycota</taxon>
        <taxon>Pezizomycotina</taxon>
        <taxon>Sordariomycetes</taxon>
        <taxon>Sordariomycetidae</taxon>
        <taxon>Sordariales</taxon>
        <taxon>Sordariaceae</taxon>
        <taxon>Neurospora</taxon>
    </lineage>
</organism>
<keyword evidence="1" id="KW-0812">Transmembrane</keyword>
<keyword evidence="1" id="KW-1133">Transmembrane helix</keyword>
<evidence type="ECO:0000313" key="2">
    <source>
        <dbReference type="EMBL" id="KAK3354863.1"/>
    </source>
</evidence>
<dbReference type="AlphaFoldDB" id="A0AAE0MWD1"/>
<proteinExistence type="predicted"/>
<accession>A0AAE0MWD1</accession>
<gene>
    <name evidence="2" type="ORF">B0H65DRAFT_449946</name>
</gene>
<keyword evidence="1" id="KW-0472">Membrane</keyword>
<feature type="transmembrane region" description="Helical" evidence="1">
    <location>
        <begin position="64"/>
        <end position="85"/>
    </location>
</feature>
<dbReference type="EMBL" id="JAUEPP010000001">
    <property type="protein sequence ID" value="KAK3354863.1"/>
    <property type="molecule type" value="Genomic_DNA"/>
</dbReference>
<protein>
    <submittedName>
        <fullName evidence="2">Uncharacterized protein</fullName>
    </submittedName>
</protein>
<name>A0AAE0MWD1_9PEZI</name>
<dbReference type="RefSeq" id="XP_062686241.1">
    <property type="nucleotide sequence ID" value="XM_062825982.1"/>
</dbReference>
<reference evidence="2" key="2">
    <citation type="submission" date="2023-06" db="EMBL/GenBank/DDBJ databases">
        <authorList>
            <consortium name="Lawrence Berkeley National Laboratory"/>
            <person name="Haridas S."/>
            <person name="Hensen N."/>
            <person name="Bonometti L."/>
            <person name="Westerberg I."/>
            <person name="Brannstrom I.O."/>
            <person name="Guillou S."/>
            <person name="Cros-Aarteil S."/>
            <person name="Calhoun S."/>
            <person name="Kuo A."/>
            <person name="Mondo S."/>
            <person name="Pangilinan J."/>
            <person name="Riley R."/>
            <person name="Labutti K."/>
            <person name="Andreopoulos B."/>
            <person name="Lipzen A."/>
            <person name="Chen C."/>
            <person name="Yanf M."/>
            <person name="Daum C."/>
            <person name="Ng V."/>
            <person name="Clum A."/>
            <person name="Steindorff A."/>
            <person name="Ohm R."/>
            <person name="Martin F."/>
            <person name="Silar P."/>
            <person name="Natvig D."/>
            <person name="Lalanne C."/>
            <person name="Gautier V."/>
            <person name="Ament-Velasquez S.L."/>
            <person name="Kruys A."/>
            <person name="Hutchinson M.I."/>
            <person name="Powell A.J."/>
            <person name="Barry K."/>
            <person name="Miller A.N."/>
            <person name="Grigoriev I.V."/>
            <person name="Debuchy R."/>
            <person name="Gladieux P."/>
            <person name="Thoren M.H."/>
            <person name="Johannesson H."/>
        </authorList>
    </citation>
    <scope>NUCLEOTIDE SEQUENCE</scope>
    <source>
        <strain evidence="2">CBS 560.94</strain>
    </source>
</reference>
<comment type="caution">
    <text evidence="2">The sequence shown here is derived from an EMBL/GenBank/DDBJ whole genome shotgun (WGS) entry which is preliminary data.</text>
</comment>
<dbReference type="Proteomes" id="UP001278500">
    <property type="component" value="Unassembled WGS sequence"/>
</dbReference>
<sequence length="87" mass="9489">MAWHGMVYGLKTGLDTYMDARSSVRHSKNMLLSVGLKVVLLAVCLGLLAAWWLLMGVADRGDVFYSPILVCLLARDLGSTSLGVFML</sequence>
<reference evidence="2" key="1">
    <citation type="journal article" date="2023" name="Mol. Phylogenet. Evol.">
        <title>Genome-scale phylogeny and comparative genomics of the fungal order Sordariales.</title>
        <authorList>
            <person name="Hensen N."/>
            <person name="Bonometti L."/>
            <person name="Westerberg I."/>
            <person name="Brannstrom I.O."/>
            <person name="Guillou S."/>
            <person name="Cros-Aarteil S."/>
            <person name="Calhoun S."/>
            <person name="Haridas S."/>
            <person name="Kuo A."/>
            <person name="Mondo S."/>
            <person name="Pangilinan J."/>
            <person name="Riley R."/>
            <person name="LaButti K."/>
            <person name="Andreopoulos B."/>
            <person name="Lipzen A."/>
            <person name="Chen C."/>
            <person name="Yan M."/>
            <person name="Daum C."/>
            <person name="Ng V."/>
            <person name="Clum A."/>
            <person name="Steindorff A."/>
            <person name="Ohm R.A."/>
            <person name="Martin F."/>
            <person name="Silar P."/>
            <person name="Natvig D.O."/>
            <person name="Lalanne C."/>
            <person name="Gautier V."/>
            <person name="Ament-Velasquez S.L."/>
            <person name="Kruys A."/>
            <person name="Hutchinson M.I."/>
            <person name="Powell A.J."/>
            <person name="Barry K."/>
            <person name="Miller A.N."/>
            <person name="Grigoriev I.V."/>
            <person name="Debuchy R."/>
            <person name="Gladieux P."/>
            <person name="Hiltunen Thoren M."/>
            <person name="Johannesson H."/>
        </authorList>
    </citation>
    <scope>NUCLEOTIDE SEQUENCE</scope>
    <source>
        <strain evidence="2">CBS 560.94</strain>
    </source>
</reference>